<dbReference type="EMBL" id="CP002213">
    <property type="protein sequence ID" value="AKA44242.1"/>
    <property type="molecule type" value="Genomic_DNA"/>
</dbReference>
<dbReference type="HOGENOM" id="CLU_2772062_0_0_9"/>
<dbReference type="AlphaFoldDB" id="A0A0D5ZCH4"/>
<protein>
    <submittedName>
        <fullName evidence="1">Uncharacterized protein</fullName>
    </submittedName>
</protein>
<reference evidence="1 2" key="1">
    <citation type="journal article" date="2011" name="J. Bacteriol.">
        <title>Complete genome sequence of Paenibacillus polymyxa SC2, a strain of plant growth-promoting Rhizobacterium with broad-spectrum antimicrobial activity.</title>
        <authorList>
            <person name="Ma M."/>
            <person name="Wang C."/>
            <person name="Ding Y."/>
            <person name="Li L."/>
            <person name="Shen D."/>
            <person name="Jiang X."/>
            <person name="Guan D."/>
            <person name="Cao F."/>
            <person name="Chen H."/>
            <person name="Feng R."/>
            <person name="Wang X."/>
            <person name="Ge Y."/>
            <person name="Yao L."/>
            <person name="Bing X."/>
            <person name="Yang X."/>
            <person name="Li J."/>
            <person name="Du B."/>
        </authorList>
    </citation>
    <scope>NUCLEOTIDE SEQUENCE [LARGE SCALE GENOMIC DNA]</scope>
    <source>
        <strain evidence="1 2">SC2</strain>
    </source>
</reference>
<evidence type="ECO:0000313" key="1">
    <source>
        <dbReference type="EMBL" id="AKA44242.1"/>
    </source>
</evidence>
<accession>A0A0D5ZCH4</accession>
<dbReference type="Proteomes" id="UP000006868">
    <property type="component" value="Chromosome"/>
</dbReference>
<gene>
    <name evidence="1" type="ORF">PPSC2_12300</name>
</gene>
<proteinExistence type="predicted"/>
<name>A0A0D5ZCH4_PAEPS</name>
<evidence type="ECO:0000313" key="2">
    <source>
        <dbReference type="Proteomes" id="UP000006868"/>
    </source>
</evidence>
<sequence length="69" mass="8093">MIIYNENSLNRDLVDFFPYRSKASNKKKHGAYAENLFASTQKGRFSRGKKIFSEDHTDSHHYEVPTQLQ</sequence>
<dbReference type="KEGG" id="ppm:PPSC2_12300"/>
<organism evidence="1 2">
    <name type="scientific">Paenibacillus polymyxa (strain SC2)</name>
    <name type="common">Bacillus polymyxa</name>
    <dbReference type="NCBI Taxonomy" id="886882"/>
    <lineage>
        <taxon>Bacteria</taxon>
        <taxon>Bacillati</taxon>
        <taxon>Bacillota</taxon>
        <taxon>Bacilli</taxon>
        <taxon>Bacillales</taxon>
        <taxon>Paenibacillaceae</taxon>
        <taxon>Paenibacillus</taxon>
    </lineage>
</organism>